<keyword evidence="1" id="KW-0812">Transmembrane</keyword>
<accession>A0A099KJJ0</accession>
<dbReference type="AlphaFoldDB" id="A0A099KJJ0"/>
<organism evidence="2 3">
    <name type="scientific">Colwellia psychrerythraea</name>
    <name type="common">Vibrio psychroerythus</name>
    <dbReference type="NCBI Taxonomy" id="28229"/>
    <lineage>
        <taxon>Bacteria</taxon>
        <taxon>Pseudomonadati</taxon>
        <taxon>Pseudomonadota</taxon>
        <taxon>Gammaproteobacteria</taxon>
        <taxon>Alteromonadales</taxon>
        <taxon>Colwelliaceae</taxon>
        <taxon>Colwellia</taxon>
    </lineage>
</organism>
<evidence type="ECO:0008006" key="4">
    <source>
        <dbReference type="Google" id="ProtNLM"/>
    </source>
</evidence>
<name>A0A099KJJ0_COLPS</name>
<sequence>MNLLSMIANDPVVMFSFGGLAILLAISAYYVYYFLKHIQDDSKGR</sequence>
<protein>
    <recommendedName>
        <fullName evidence="4">DUF3149 domain-containing protein</fullName>
    </recommendedName>
</protein>
<proteinExistence type="predicted"/>
<dbReference type="EMBL" id="JQEC01000054">
    <property type="protein sequence ID" value="KGJ89763.1"/>
    <property type="molecule type" value="Genomic_DNA"/>
</dbReference>
<evidence type="ECO:0000313" key="3">
    <source>
        <dbReference type="Proteomes" id="UP000029868"/>
    </source>
</evidence>
<evidence type="ECO:0000313" key="2">
    <source>
        <dbReference type="EMBL" id="KGJ89763.1"/>
    </source>
</evidence>
<feature type="transmembrane region" description="Helical" evidence="1">
    <location>
        <begin position="12"/>
        <end position="35"/>
    </location>
</feature>
<dbReference type="PATRIC" id="fig|28229.3.peg.3855"/>
<comment type="caution">
    <text evidence="2">The sequence shown here is derived from an EMBL/GenBank/DDBJ whole genome shotgun (WGS) entry which is preliminary data.</text>
</comment>
<dbReference type="Proteomes" id="UP000029868">
    <property type="component" value="Unassembled WGS sequence"/>
</dbReference>
<evidence type="ECO:0000256" key="1">
    <source>
        <dbReference type="SAM" id="Phobius"/>
    </source>
</evidence>
<gene>
    <name evidence="2" type="ORF">GAB14E_3924</name>
</gene>
<keyword evidence="1" id="KW-1133">Transmembrane helix</keyword>
<reference evidence="2 3" key="1">
    <citation type="submission" date="2014-08" db="EMBL/GenBank/DDBJ databases">
        <title>Genomic and Phenotypic Diversity of Colwellia psychrerythraea strains from Disparate Marine Basins.</title>
        <authorList>
            <person name="Techtmann S.M."/>
            <person name="Stelling S.C."/>
            <person name="Utturkar S.M."/>
            <person name="Alshibli N."/>
            <person name="Harris A."/>
            <person name="Brown S.D."/>
            <person name="Hazen T.C."/>
        </authorList>
    </citation>
    <scope>NUCLEOTIDE SEQUENCE [LARGE SCALE GENOMIC DNA]</scope>
    <source>
        <strain evidence="2 3">GAB14E</strain>
    </source>
</reference>
<dbReference type="RefSeq" id="WP_197061235.1">
    <property type="nucleotide sequence ID" value="NZ_JQEC01000054.1"/>
</dbReference>
<keyword evidence="1" id="KW-0472">Membrane</keyword>